<gene>
    <name evidence="2" type="ORF">QJT80_11890</name>
</gene>
<evidence type="ECO:0000313" key="2">
    <source>
        <dbReference type="EMBL" id="WGZ90195.1"/>
    </source>
</evidence>
<reference evidence="2" key="1">
    <citation type="journal article" date="2023" name="Int. J. Mol. Sci.">
        <title>Metagenomics Revealed a New Genus 'Candidatus Thiocaldithrix dubininis' gen. nov., sp. nov. and a New Species 'Candidatus Thiothrix putei' sp. nov. in the Family Thiotrichaceae, Some Members of Which Have Traits of Both Na+- and H+-Motive Energetics.</title>
        <authorList>
            <person name="Ravin N.V."/>
            <person name="Muntyan M.S."/>
            <person name="Smolyakov D.D."/>
            <person name="Rudenko T.S."/>
            <person name="Beletsky A.V."/>
            <person name="Mardanov A.V."/>
            <person name="Grabovich M.Y."/>
        </authorList>
    </citation>
    <scope>NUCLEOTIDE SEQUENCE</scope>
    <source>
        <strain evidence="2">GKL-01</strain>
    </source>
</reference>
<dbReference type="AlphaFoldDB" id="A0AA95KHC1"/>
<dbReference type="EMBL" id="CP124755">
    <property type="protein sequence ID" value="WGZ90195.1"/>
    <property type="molecule type" value="Genomic_DNA"/>
</dbReference>
<protein>
    <submittedName>
        <fullName evidence="2">Uncharacterized protein</fullName>
    </submittedName>
</protein>
<sequence length="119" mass="12753">MRQELSPSQQGILGEIVPFSAMPMPPQEPVQVHVHVGDGAGPNGRSGFPLMGMIGMITVGIIAYSLYQGQPVSMTVGQIETSFASAVKPQWWDDIKNWWSKTPSNNALGIVMEAKSGGL</sequence>
<accession>A0AA95KHC1</accession>
<dbReference type="Proteomes" id="UP001300672">
    <property type="component" value="Chromosome"/>
</dbReference>
<dbReference type="KEGG" id="tdu:QJT80_11890"/>
<evidence type="ECO:0000256" key="1">
    <source>
        <dbReference type="SAM" id="Phobius"/>
    </source>
</evidence>
<proteinExistence type="predicted"/>
<organism evidence="2">
    <name type="scientific">Candidatus Thiocaldithrix dubininis</name>
    <dbReference type="NCBI Taxonomy" id="3080823"/>
    <lineage>
        <taxon>Bacteria</taxon>
        <taxon>Pseudomonadati</taxon>
        <taxon>Pseudomonadota</taxon>
        <taxon>Gammaproteobacteria</taxon>
        <taxon>Thiotrichales</taxon>
        <taxon>Thiotrichaceae</taxon>
        <taxon>Candidatus Thiocaldithrix</taxon>
    </lineage>
</organism>
<reference evidence="2" key="2">
    <citation type="submission" date="2023-04" db="EMBL/GenBank/DDBJ databases">
        <authorList>
            <person name="Beletskiy A.V."/>
            <person name="Mardanov A.V."/>
            <person name="Ravin N.V."/>
        </authorList>
    </citation>
    <scope>NUCLEOTIDE SEQUENCE</scope>
    <source>
        <strain evidence="2">GKL-01</strain>
    </source>
</reference>
<keyword evidence="1" id="KW-0812">Transmembrane</keyword>
<feature type="transmembrane region" description="Helical" evidence="1">
    <location>
        <begin position="48"/>
        <end position="67"/>
    </location>
</feature>
<keyword evidence="1" id="KW-0472">Membrane</keyword>
<name>A0AA95KHC1_9GAMM</name>
<keyword evidence="1" id="KW-1133">Transmembrane helix</keyword>